<dbReference type="Gene3D" id="1.25.40.10">
    <property type="entry name" value="Tetratricopeptide repeat domain"/>
    <property type="match status" value="2"/>
</dbReference>
<feature type="repeat" description="TPR" evidence="3">
    <location>
        <begin position="44"/>
        <end position="77"/>
    </location>
</feature>
<dbReference type="InterPro" id="IPR051685">
    <property type="entry name" value="Ycf3/AcsC/BcsC/TPR_MFPF"/>
</dbReference>
<evidence type="ECO:0000256" key="2">
    <source>
        <dbReference type="ARBA" id="ARBA00022803"/>
    </source>
</evidence>
<dbReference type="PROSITE" id="PS50005">
    <property type="entry name" value="TPR"/>
    <property type="match status" value="3"/>
</dbReference>
<feature type="repeat" description="TPR" evidence="3">
    <location>
        <begin position="78"/>
        <end position="111"/>
    </location>
</feature>
<accession>A0A1V5SIU7</accession>
<proteinExistence type="predicted"/>
<comment type="caution">
    <text evidence="4">The sequence shown here is derived from an EMBL/GenBank/DDBJ whole genome shotgun (WGS) entry which is preliminary data.</text>
</comment>
<dbReference type="Proteomes" id="UP000485569">
    <property type="component" value="Unassembled WGS sequence"/>
</dbReference>
<protein>
    <submittedName>
        <fullName evidence="4">Tetratricopeptide repeat protein</fullName>
    </submittedName>
</protein>
<dbReference type="Pfam" id="PF13432">
    <property type="entry name" value="TPR_16"/>
    <property type="match status" value="1"/>
</dbReference>
<gene>
    <name evidence="4" type="ORF">BWY41_02080</name>
</gene>
<dbReference type="AlphaFoldDB" id="A0A1V5SIU7"/>
<keyword evidence="2 3" id="KW-0802">TPR repeat</keyword>
<feature type="repeat" description="TPR" evidence="3">
    <location>
        <begin position="165"/>
        <end position="198"/>
    </location>
</feature>
<sequence>MNRNVGRCFVLSIFLLFFIFSGLGYALDTVEIDYGDQNTVEGYAQTMFDQGYNLYQAGRYGDAIQFFIDATSSKPDFAKAWYWLARTYQENNMVDEAIWAWRKVIQLDPSNAQAQYFLNKMQNWKLYGKEAWEIYEQAQNAYLQNQHLPAIQLFEAAIRENPSLEVAYYWLGISQLKNEDYAAAVRSLEKYLTLQPQDKNAQYWLNQAKKGKK</sequence>
<dbReference type="Pfam" id="PF14559">
    <property type="entry name" value="TPR_19"/>
    <property type="match status" value="1"/>
</dbReference>
<dbReference type="InterPro" id="IPR011990">
    <property type="entry name" value="TPR-like_helical_dom_sf"/>
</dbReference>
<dbReference type="PANTHER" id="PTHR44943">
    <property type="entry name" value="CELLULOSE SYNTHASE OPERON PROTEIN C"/>
    <property type="match status" value="1"/>
</dbReference>
<organism evidence="4">
    <name type="scientific">Candidatus Atribacter allofermentans</name>
    <dbReference type="NCBI Taxonomy" id="1852833"/>
    <lineage>
        <taxon>Bacteria</taxon>
        <taxon>Pseudomonadati</taxon>
        <taxon>Atribacterota</taxon>
        <taxon>Atribacteria</taxon>
        <taxon>Atribacterales</taxon>
        <taxon>Atribacteraceae</taxon>
        <taxon>Atribacter</taxon>
    </lineage>
</organism>
<dbReference type="EMBL" id="MWBQ01000212">
    <property type="protein sequence ID" value="OQA54428.1"/>
    <property type="molecule type" value="Genomic_DNA"/>
</dbReference>
<dbReference type="SUPFAM" id="SSF48452">
    <property type="entry name" value="TPR-like"/>
    <property type="match status" value="1"/>
</dbReference>
<name>A0A1V5SIU7_9BACT</name>
<evidence type="ECO:0000313" key="4">
    <source>
        <dbReference type="EMBL" id="OQA54428.1"/>
    </source>
</evidence>
<dbReference type="SMART" id="SM00028">
    <property type="entry name" value="TPR"/>
    <property type="match status" value="4"/>
</dbReference>
<evidence type="ECO:0000256" key="1">
    <source>
        <dbReference type="ARBA" id="ARBA00022737"/>
    </source>
</evidence>
<reference evidence="4" key="1">
    <citation type="submission" date="2017-02" db="EMBL/GenBank/DDBJ databases">
        <title>Delving into the versatile metabolic prowess of the omnipresent phylum Bacteroidetes.</title>
        <authorList>
            <person name="Nobu M.K."/>
            <person name="Mei R."/>
            <person name="Narihiro T."/>
            <person name="Kuroda K."/>
            <person name="Liu W.-T."/>
        </authorList>
    </citation>
    <scope>NUCLEOTIDE SEQUENCE</scope>
    <source>
        <strain evidence="4">ADurb.Bin276</strain>
    </source>
</reference>
<evidence type="ECO:0000256" key="3">
    <source>
        <dbReference type="PROSITE-ProRule" id="PRU00339"/>
    </source>
</evidence>
<keyword evidence="1" id="KW-0677">Repeat</keyword>
<dbReference type="PANTHER" id="PTHR44943:SF8">
    <property type="entry name" value="TPR REPEAT-CONTAINING PROTEIN MJ0263"/>
    <property type="match status" value="1"/>
</dbReference>
<dbReference type="InterPro" id="IPR019734">
    <property type="entry name" value="TPR_rpt"/>
</dbReference>